<dbReference type="PANTHER" id="PTHR47515">
    <property type="entry name" value="LOW CALCIUM RESPONSE LOCUS PROTEIN T"/>
    <property type="match status" value="1"/>
</dbReference>
<evidence type="ECO:0000313" key="2">
    <source>
        <dbReference type="EMBL" id="MFC3934935.1"/>
    </source>
</evidence>
<dbReference type="Pfam" id="PF01527">
    <property type="entry name" value="HTH_Tnp_1"/>
    <property type="match status" value="1"/>
</dbReference>
<dbReference type="NCBIfam" id="NF033516">
    <property type="entry name" value="transpos_IS3"/>
    <property type="match status" value="1"/>
</dbReference>
<dbReference type="InterPro" id="IPR009057">
    <property type="entry name" value="Homeodomain-like_sf"/>
</dbReference>
<dbReference type="SUPFAM" id="SSF53098">
    <property type="entry name" value="Ribonuclease H-like"/>
    <property type="match status" value="1"/>
</dbReference>
<dbReference type="PROSITE" id="PS50994">
    <property type="entry name" value="INTEGRASE"/>
    <property type="match status" value="1"/>
</dbReference>
<dbReference type="SUPFAM" id="SSF46689">
    <property type="entry name" value="Homeodomain-like"/>
    <property type="match status" value="1"/>
</dbReference>
<dbReference type="Gene3D" id="3.30.420.10">
    <property type="entry name" value="Ribonuclease H-like superfamily/Ribonuclease H"/>
    <property type="match status" value="1"/>
</dbReference>
<dbReference type="InterPro" id="IPR001584">
    <property type="entry name" value="Integrase_cat-core"/>
</dbReference>
<gene>
    <name evidence="2" type="ORF">ACFOW3_09880</name>
</gene>
<proteinExistence type="predicted"/>
<dbReference type="RefSeq" id="WP_156358686.1">
    <property type="nucleotide sequence ID" value="NZ_JAMXAX010000003.1"/>
</dbReference>
<dbReference type="Proteomes" id="UP001595693">
    <property type="component" value="Unassembled WGS sequence"/>
</dbReference>
<dbReference type="InterPro" id="IPR036397">
    <property type="entry name" value="RNaseH_sf"/>
</dbReference>
<dbReference type="InterPro" id="IPR025948">
    <property type="entry name" value="HTH-like_dom"/>
</dbReference>
<dbReference type="PANTHER" id="PTHR47515:SF1">
    <property type="entry name" value="BLR2054 PROTEIN"/>
    <property type="match status" value="1"/>
</dbReference>
<protein>
    <submittedName>
        <fullName evidence="2">IS3 family transposase</fullName>
    </submittedName>
</protein>
<dbReference type="EMBL" id="JBHSAJ010000026">
    <property type="protein sequence ID" value="MFC3934935.1"/>
    <property type="molecule type" value="Genomic_DNA"/>
</dbReference>
<dbReference type="InterPro" id="IPR012337">
    <property type="entry name" value="RNaseH-like_sf"/>
</dbReference>
<organism evidence="2 3">
    <name type="scientific">Acidovorax facilis</name>
    <dbReference type="NCBI Taxonomy" id="12917"/>
    <lineage>
        <taxon>Bacteria</taxon>
        <taxon>Pseudomonadati</taxon>
        <taxon>Pseudomonadota</taxon>
        <taxon>Betaproteobacteria</taxon>
        <taxon>Burkholderiales</taxon>
        <taxon>Comamonadaceae</taxon>
        <taxon>Acidovorax</taxon>
    </lineage>
</organism>
<evidence type="ECO:0000259" key="1">
    <source>
        <dbReference type="PROSITE" id="PS50994"/>
    </source>
</evidence>
<reference evidence="3" key="1">
    <citation type="journal article" date="2019" name="Int. J. Syst. Evol. Microbiol.">
        <title>The Global Catalogue of Microorganisms (GCM) 10K type strain sequencing project: providing services to taxonomists for standard genome sequencing and annotation.</title>
        <authorList>
            <consortium name="The Broad Institute Genomics Platform"/>
            <consortium name="The Broad Institute Genome Sequencing Center for Infectious Disease"/>
            <person name="Wu L."/>
            <person name="Ma J."/>
        </authorList>
    </citation>
    <scope>NUCLEOTIDE SEQUENCE [LARGE SCALE GENOMIC DNA]</scope>
    <source>
        <strain evidence="3">CCUG 2113</strain>
    </source>
</reference>
<comment type="caution">
    <text evidence="2">The sequence shown here is derived from an EMBL/GenBank/DDBJ whole genome shotgun (WGS) entry which is preliminary data.</text>
</comment>
<sequence>MRKSRYTDEQIIGFIKQADAGMSVAELCRREGFSSATFYKWRAKFGGMEASDAKRLRDLEAENNRLKKLLAEAVLDNEALKVAFGVKPLSPPAKRHAVGKMLEATSISERRACALVGLSRDSWRHPPQRAQHDQATSQRIVELAHERRRFGYRRIADLLRAAGTKINDKRVYRLYKLADLSVRKRRGKQRLKLERVPLHECQTVNEVWSMDFVSDSLASGRRIKCLTVTDDFSHECVDIAVDHGIGGEYVVRVLDQVARFRGYPQAVRTDQGPEFTSRAFMAWAQAKGVRHILNQPGKPTQNAYIESFNGKFRDECLNEHWFQSLKQARAEIARWRIDYNEVRPHSSCGRMPPAKFAAQHRQTPGGAIPAPLQTQE</sequence>
<accession>A0ABV8D8S7</accession>
<dbReference type="InterPro" id="IPR048020">
    <property type="entry name" value="Transpos_IS3"/>
</dbReference>
<keyword evidence="3" id="KW-1185">Reference proteome</keyword>
<name>A0ABV8D8S7_9BURK</name>
<feature type="domain" description="Integrase catalytic" evidence="1">
    <location>
        <begin position="193"/>
        <end position="360"/>
    </location>
</feature>
<evidence type="ECO:0000313" key="3">
    <source>
        <dbReference type="Proteomes" id="UP001595693"/>
    </source>
</evidence>
<dbReference type="Pfam" id="PF13276">
    <property type="entry name" value="HTH_21"/>
    <property type="match status" value="1"/>
</dbReference>
<dbReference type="InterPro" id="IPR002514">
    <property type="entry name" value="Transposase_8"/>
</dbReference>
<dbReference type="Pfam" id="PF13683">
    <property type="entry name" value="rve_3"/>
    <property type="match status" value="1"/>
</dbReference>